<accession>K8DXS0</accession>
<dbReference type="NCBIfam" id="NF045794">
    <property type="entry name" value="CsxC_fam"/>
    <property type="match status" value="1"/>
</dbReference>
<dbReference type="EMBL" id="CAOS01000003">
    <property type="protein sequence ID" value="CCO07375.1"/>
    <property type="molecule type" value="Genomic_DNA"/>
</dbReference>
<comment type="caution">
    <text evidence="1">The sequence shown here is derived from an EMBL/GenBank/DDBJ whole genome shotgun (WGS) entry which is preliminary data.</text>
</comment>
<reference evidence="1 2" key="1">
    <citation type="journal article" date="2013" name="Genome Announc.">
        <title>Genome Sequence of the Sulfate-Reducing Bacterium Desulfotomaculum hydrothermale Lam5(T).</title>
        <authorList>
            <person name="Amin O."/>
            <person name="Fardeau M.L."/>
            <person name="Valette O."/>
            <person name="Hirschler-Rea A."/>
            <person name="Barbe V."/>
            <person name="Medigue C."/>
            <person name="Vacherie B."/>
            <person name="Ollivier B."/>
            <person name="Bertin P.N."/>
            <person name="Dolla A."/>
        </authorList>
    </citation>
    <scope>NUCLEOTIDE SEQUENCE [LARGE SCALE GENOMIC DNA]</scope>
    <source>
        <strain evidence="2">Lam5 / DSM 18033</strain>
    </source>
</reference>
<dbReference type="InterPro" id="IPR054845">
    <property type="entry name" value="Exosporium_prot_C"/>
</dbReference>
<gene>
    <name evidence="1" type="ORF">DESHY_110319</name>
</gene>
<keyword evidence="2" id="KW-1185">Reference proteome</keyword>
<dbReference type="OrthoDB" id="2381017at2"/>
<organism evidence="1 2">
    <name type="scientific">Desulforamulus hydrothermalis Lam5 = DSM 18033</name>
    <dbReference type="NCBI Taxonomy" id="1121428"/>
    <lineage>
        <taxon>Bacteria</taxon>
        <taxon>Bacillati</taxon>
        <taxon>Bacillota</taxon>
        <taxon>Clostridia</taxon>
        <taxon>Eubacteriales</taxon>
        <taxon>Peptococcaceae</taxon>
        <taxon>Desulforamulus</taxon>
    </lineage>
</organism>
<evidence type="ECO:0000313" key="2">
    <source>
        <dbReference type="Proteomes" id="UP000009315"/>
    </source>
</evidence>
<protein>
    <recommendedName>
        <fullName evidence="3">DUF3794 domain-containing protein</fullName>
    </recommendedName>
</protein>
<dbReference type="AlphaFoldDB" id="K8DXS0"/>
<evidence type="ECO:0000313" key="1">
    <source>
        <dbReference type="EMBL" id="CCO07375.1"/>
    </source>
</evidence>
<dbReference type="eggNOG" id="ENOG502ZA1R">
    <property type="taxonomic scope" value="Bacteria"/>
</dbReference>
<dbReference type="Proteomes" id="UP000009315">
    <property type="component" value="Unassembled WGS sequence"/>
</dbReference>
<name>K8DXS0_9FIRM</name>
<dbReference type="STRING" id="1121428.DESHY_110319"/>
<proteinExistence type="predicted"/>
<sequence>MSKNDLLDLPQDDRGKSKSYATAACVNVSGGTQPECVSTTAPITYIRGPVTVKIPVVLAELTVQVNLNSMITLPEPALEIKRIKKRLKVTQCLLLQDTNVLFLKGFVRKNIEYATRSCANAEGVCGDIRHCTVDVPFSCSTPVTFNGATPATLNLNTREEFEFFRTQDLSDREFAEKDFLLSGDMSEFNQISQEYFNELPFCELISARIVEYDELINRIRPAHTKLPFEEKEFKQIEEKMVLFITLKILQNQQVIVPSQST</sequence>
<dbReference type="RefSeq" id="WP_008410221.1">
    <property type="nucleotide sequence ID" value="NZ_CAOS01000003.1"/>
</dbReference>
<evidence type="ECO:0008006" key="3">
    <source>
        <dbReference type="Google" id="ProtNLM"/>
    </source>
</evidence>